<reference evidence="5" key="1">
    <citation type="submission" date="2013-09" db="EMBL/GenBank/DDBJ databases">
        <title>Corchorus olitorius genome sequencing.</title>
        <authorList>
            <person name="Alam M."/>
            <person name="Haque M.S."/>
            <person name="Islam M.S."/>
            <person name="Emdad E.M."/>
            <person name="Islam M.M."/>
            <person name="Ahmed B."/>
            <person name="Halim A."/>
            <person name="Hossen Q.M.M."/>
            <person name="Hossain M.Z."/>
            <person name="Ahmed R."/>
            <person name="Khan M.M."/>
            <person name="Islam R."/>
            <person name="Rashid M.M."/>
            <person name="Khan S.A."/>
            <person name="Rahman M.S."/>
            <person name="Alam M."/>
            <person name="Yahiya A.S."/>
            <person name="Khan M.S."/>
            <person name="Azam M.S."/>
            <person name="Haque T."/>
            <person name="Lashkar M.Z.H."/>
            <person name="Akhand A.I."/>
            <person name="Morshed G."/>
            <person name="Roy S."/>
            <person name="Uddin K.S."/>
            <person name="Rabeya T."/>
            <person name="Hossain A.S."/>
            <person name="Chowdhury A."/>
            <person name="Snigdha A.R."/>
            <person name="Mortoza M.S."/>
            <person name="Matin S.A."/>
            <person name="Hoque S.M.E."/>
            <person name="Islam M.K."/>
            <person name="Roy D.K."/>
            <person name="Haider R."/>
            <person name="Moosa M.M."/>
            <person name="Elias S.M."/>
            <person name="Hasan A.M."/>
            <person name="Jahan S."/>
            <person name="Shafiuddin M."/>
            <person name="Mahmood N."/>
            <person name="Shommy N.S."/>
        </authorList>
    </citation>
    <scope>NUCLEOTIDE SEQUENCE [LARGE SCALE GENOMIC DNA]</scope>
    <source>
        <strain evidence="5">cv. O-4</strain>
    </source>
</reference>
<dbReference type="InterPro" id="IPR031052">
    <property type="entry name" value="FHY3/FAR1"/>
</dbReference>
<keyword evidence="1" id="KW-0862">Zinc</keyword>
<feature type="compositionally biased region" description="Basic residues" evidence="2">
    <location>
        <begin position="501"/>
        <end position="511"/>
    </location>
</feature>
<feature type="region of interest" description="Disordered" evidence="2">
    <location>
        <begin position="496"/>
        <end position="524"/>
    </location>
</feature>
<feature type="region of interest" description="Disordered" evidence="2">
    <location>
        <begin position="544"/>
        <end position="570"/>
    </location>
</feature>
<dbReference type="PANTHER" id="PTHR31669:SF293">
    <property type="entry name" value="PROTEIN FAR1-RELATED SEQUENCE"/>
    <property type="match status" value="1"/>
</dbReference>
<gene>
    <name evidence="4" type="ORF">COLO4_19282</name>
</gene>
<dbReference type="STRING" id="93759.A0A1R3J629"/>
<evidence type="ECO:0000259" key="3">
    <source>
        <dbReference type="Pfam" id="PF03101"/>
    </source>
</evidence>
<keyword evidence="5" id="KW-1185">Reference proteome</keyword>
<name>A0A1R3J629_9ROSI</name>
<accession>A0A1R3J629</accession>
<evidence type="ECO:0000256" key="1">
    <source>
        <dbReference type="RuleBase" id="RU367018"/>
    </source>
</evidence>
<comment type="similarity">
    <text evidence="1">Belongs to the FHY3/FAR1 family.</text>
</comment>
<dbReference type="PANTHER" id="PTHR31669">
    <property type="entry name" value="PROTEIN FAR1-RELATED SEQUENCE 10-RELATED"/>
    <property type="match status" value="1"/>
</dbReference>
<comment type="subcellular location">
    <subcellularLocation>
        <location evidence="1">Nucleus</location>
    </subcellularLocation>
</comment>
<dbReference type="GO" id="GO:0008270">
    <property type="term" value="F:zinc ion binding"/>
    <property type="evidence" value="ECO:0007669"/>
    <property type="project" value="UniProtKB-UniRule"/>
</dbReference>
<proteinExistence type="inferred from homology"/>
<comment type="caution">
    <text evidence="4">The sequence shown here is derived from an EMBL/GenBank/DDBJ whole genome shotgun (WGS) entry which is preliminary data.</text>
</comment>
<protein>
    <recommendedName>
        <fullName evidence="1">Protein FAR1-RELATED SEQUENCE</fullName>
    </recommendedName>
</protein>
<dbReference type="Pfam" id="PF03101">
    <property type="entry name" value="FAR1"/>
    <property type="match status" value="1"/>
</dbReference>
<dbReference type="EMBL" id="AWUE01016576">
    <property type="protein sequence ID" value="OMO90264.1"/>
    <property type="molecule type" value="Genomic_DNA"/>
</dbReference>
<dbReference type="OrthoDB" id="2402896at2759"/>
<dbReference type="InterPro" id="IPR004330">
    <property type="entry name" value="FAR1_DNA_bnd_dom"/>
</dbReference>
<keyword evidence="1" id="KW-0539">Nucleus</keyword>
<evidence type="ECO:0000313" key="5">
    <source>
        <dbReference type="Proteomes" id="UP000187203"/>
    </source>
</evidence>
<dbReference type="GO" id="GO:0006355">
    <property type="term" value="P:regulation of DNA-templated transcription"/>
    <property type="evidence" value="ECO:0007669"/>
    <property type="project" value="UniProtKB-UniRule"/>
</dbReference>
<feature type="compositionally biased region" description="Basic and acidic residues" evidence="2">
    <location>
        <begin position="30"/>
        <end position="39"/>
    </location>
</feature>
<organism evidence="4 5">
    <name type="scientific">Corchorus olitorius</name>
    <dbReference type="NCBI Taxonomy" id="93759"/>
    <lineage>
        <taxon>Eukaryota</taxon>
        <taxon>Viridiplantae</taxon>
        <taxon>Streptophyta</taxon>
        <taxon>Embryophyta</taxon>
        <taxon>Tracheophyta</taxon>
        <taxon>Spermatophyta</taxon>
        <taxon>Magnoliopsida</taxon>
        <taxon>eudicotyledons</taxon>
        <taxon>Gunneridae</taxon>
        <taxon>Pentapetalae</taxon>
        <taxon>rosids</taxon>
        <taxon>malvids</taxon>
        <taxon>Malvales</taxon>
        <taxon>Malvaceae</taxon>
        <taxon>Grewioideae</taxon>
        <taxon>Apeibeae</taxon>
        <taxon>Corchorus</taxon>
    </lineage>
</organism>
<sequence length="570" mass="65766">MMEPPMDEEITLVDGIDQEYLCETNLEVSNENHEEHGNEENSSNNQEITEPYNGMEFKSLEEGLEYYTKYAKHKGFGIRRSRVTKSRRTQVIIGQEFVCSKEGHRAKKYVTREDRTQTAPDETRTSCKAMIYVSKKVGVDRWIISRFTRDHNHELATPKSAPFLRAHRKRTRAHRNLIDVLDDSGVRPSRIMSVLATESGGIDKVGLTERDIQNYLNQDASISNAVAKVLPNSIHHYCMWHIEKKFPENLSHVYHKFDDFKSQFANCIHNVLLPSEFESEWAAIMEKYGLQENSWLINLYSIREKWIPAYVRSSFCAGMSTTQRSESMNKYFKDYVNASTLMSKFVIQYDKALDARYNKEREQNFKTMNSKPILKTMYPMEKEASMVYTRKMFRKFQDELIHSQQYVAEKINAVEQVYNVMVHSLELSEKASRSQKHYDIAIGGLQRLFEELDGLKIEDDKGNSPTDVVISKNVPEAVLRDEETHLLSEKSILLDPPHVTTKGRPKSIRKKGSLEQKKGSKKCSHYKQKGHTIRTCQLLKESRCGSSTPLESQSHPTNSTAMQIGTSEKA</sequence>
<keyword evidence="1" id="KW-0863">Zinc-finger</keyword>
<evidence type="ECO:0000313" key="4">
    <source>
        <dbReference type="EMBL" id="OMO90264.1"/>
    </source>
</evidence>
<feature type="region of interest" description="Disordered" evidence="2">
    <location>
        <begin position="30"/>
        <end position="49"/>
    </location>
</feature>
<comment type="function">
    <text evidence="1">Putative transcription activator involved in regulating light control of development.</text>
</comment>
<feature type="domain" description="FAR1" evidence="3">
    <location>
        <begin position="65"/>
        <end position="156"/>
    </location>
</feature>
<evidence type="ECO:0000256" key="2">
    <source>
        <dbReference type="SAM" id="MobiDB-lite"/>
    </source>
</evidence>
<dbReference type="AlphaFoldDB" id="A0A1R3J629"/>
<dbReference type="Proteomes" id="UP000187203">
    <property type="component" value="Unassembled WGS sequence"/>
</dbReference>
<keyword evidence="1" id="KW-0479">Metal-binding</keyword>
<dbReference type="GO" id="GO:0005634">
    <property type="term" value="C:nucleus"/>
    <property type="evidence" value="ECO:0007669"/>
    <property type="project" value="UniProtKB-SubCell"/>
</dbReference>